<protein>
    <submittedName>
        <fullName evidence="8">NAD(P)/FAD-dependent oxidoreductase</fullName>
    </submittedName>
</protein>
<dbReference type="PANTHER" id="PTHR43014:SF5">
    <property type="entry name" value="GLUTATHIONE REDUCTASE (NADPH)"/>
    <property type="match status" value="1"/>
</dbReference>
<keyword evidence="3 4" id="KW-0274">FAD</keyword>
<evidence type="ECO:0000256" key="2">
    <source>
        <dbReference type="ARBA" id="ARBA00022630"/>
    </source>
</evidence>
<dbReference type="InterPro" id="IPR023753">
    <property type="entry name" value="FAD/NAD-binding_dom"/>
</dbReference>
<dbReference type="PIRSF" id="PIRSF000350">
    <property type="entry name" value="Mercury_reductase_MerA"/>
    <property type="match status" value="1"/>
</dbReference>
<name>A0A387BPZ8_9LACT</name>
<dbReference type="EMBL" id="CP032627">
    <property type="protein sequence ID" value="AYG00581.1"/>
    <property type="molecule type" value="Genomic_DNA"/>
</dbReference>
<gene>
    <name evidence="8" type="ORF">D7I46_05430</name>
</gene>
<dbReference type="Gene3D" id="3.30.390.30">
    <property type="match status" value="1"/>
</dbReference>
<dbReference type="InterPro" id="IPR001100">
    <property type="entry name" value="Pyr_nuc-diS_OxRdtase"/>
</dbReference>
<accession>A0A387BPZ8</accession>
<evidence type="ECO:0000256" key="1">
    <source>
        <dbReference type="ARBA" id="ARBA00007532"/>
    </source>
</evidence>
<feature type="binding site" evidence="4">
    <location>
        <position position="296"/>
    </location>
    <ligand>
        <name>FAD</name>
        <dbReference type="ChEBI" id="CHEBI:57692"/>
    </ligand>
</feature>
<evidence type="ECO:0000259" key="6">
    <source>
        <dbReference type="Pfam" id="PF02852"/>
    </source>
</evidence>
<keyword evidence="4" id="KW-0547">Nucleotide-binding</keyword>
<feature type="binding site" evidence="4">
    <location>
        <position position="256"/>
    </location>
    <ligand>
        <name>NAD(+)</name>
        <dbReference type="ChEBI" id="CHEBI:57540"/>
    </ligand>
</feature>
<dbReference type="InterPro" id="IPR004099">
    <property type="entry name" value="Pyr_nucl-diS_OxRdtase_dimer"/>
</dbReference>
<keyword evidence="4" id="KW-0520">NAD</keyword>
<feature type="binding site" evidence="4">
    <location>
        <position position="48"/>
    </location>
    <ligand>
        <name>FAD</name>
        <dbReference type="ChEBI" id="CHEBI:57692"/>
    </ligand>
</feature>
<dbReference type="InterPro" id="IPR016156">
    <property type="entry name" value="FAD/NAD-linked_Rdtase_dimer_sf"/>
</dbReference>
<keyword evidence="2" id="KW-0285">Flavoprotein</keyword>
<dbReference type="PRINTS" id="PR00368">
    <property type="entry name" value="FADPNR"/>
</dbReference>
<evidence type="ECO:0000313" key="8">
    <source>
        <dbReference type="EMBL" id="AYG00581.1"/>
    </source>
</evidence>
<evidence type="ECO:0000256" key="4">
    <source>
        <dbReference type="PIRSR" id="PIRSR000350-3"/>
    </source>
</evidence>
<evidence type="ECO:0000256" key="3">
    <source>
        <dbReference type="ARBA" id="ARBA00022827"/>
    </source>
</evidence>
<dbReference type="RefSeq" id="WP_120771969.1">
    <property type="nucleotide sequence ID" value="NZ_CP032627.1"/>
</dbReference>
<dbReference type="PRINTS" id="PR00411">
    <property type="entry name" value="PNDRDTASEI"/>
</dbReference>
<feature type="domain" description="Pyridine nucleotide-disulphide oxidoreductase dimerisation" evidence="6">
    <location>
        <begin position="333"/>
        <end position="429"/>
    </location>
</feature>
<keyword evidence="9" id="KW-1185">Reference proteome</keyword>
<dbReference type="Pfam" id="PF02852">
    <property type="entry name" value="Pyr_redox_dim"/>
    <property type="match status" value="1"/>
</dbReference>
<feature type="binding site" evidence="4">
    <location>
        <begin position="169"/>
        <end position="176"/>
    </location>
    <ligand>
        <name>NAD(+)</name>
        <dbReference type="ChEBI" id="CHEBI:57540"/>
    </ligand>
</feature>
<dbReference type="GO" id="GO:0000166">
    <property type="term" value="F:nucleotide binding"/>
    <property type="evidence" value="ECO:0007669"/>
    <property type="project" value="UniProtKB-KW"/>
</dbReference>
<proteinExistence type="inferred from homology"/>
<sequence>MFDYIIIGAGPGGLGLAYSLNDGKRKIAIIENDKWGGTCPNYGCDPTKVMMAVVEAKARVENLKNQGITGELSLDWKGIRGRKLTITDPLEEKTLAGLQKSGITTLYGTASFTTTGEIQVADKVYKARNYIIATGTRPRQLDIVGKEFLKTSNDFLALEEMPRKVTFIGTGSVSLELAQIAHATGAEVTVIASGDLEIGHFDKEIGEVFLNQLKAEGIVFKENINISKVEKSIDGFVITDKNAHQLLTDLVIAGVGRIANIDSLNLEAVGVKADQSGVFVDEFLQTSHPKIYALGDVISKNQGHFTPVSDFEGRYLRENLVSADRHPIHYPVIPAVIFGATKLAQVGQLEGEGIKLKSFDLSSWYTYKRINDPVAKMKVAVNDANEIVGAVTVSSVADEVINLLMILIQQKINLSEFDKMISAYPTVASDLGYFY</sequence>
<dbReference type="Gene3D" id="3.50.50.60">
    <property type="entry name" value="FAD/NAD(P)-binding domain"/>
    <property type="match status" value="2"/>
</dbReference>
<dbReference type="KEGG" id="lact:D7I46_05430"/>
<dbReference type="AlphaFoldDB" id="A0A387BPZ8"/>
<evidence type="ECO:0000259" key="7">
    <source>
        <dbReference type="Pfam" id="PF07992"/>
    </source>
</evidence>
<feature type="domain" description="FAD/NAD(P)-binding" evidence="7">
    <location>
        <begin position="2"/>
        <end position="300"/>
    </location>
</feature>
<evidence type="ECO:0000313" key="9">
    <source>
        <dbReference type="Proteomes" id="UP000269374"/>
    </source>
</evidence>
<reference evidence="8 9" key="1">
    <citation type="submission" date="2018-09" db="EMBL/GenBank/DDBJ databases">
        <title>Genome sequencing of strain 1JSPR-7.</title>
        <authorList>
            <person name="Heo J."/>
            <person name="Kim S.-J."/>
            <person name="Kwon S.-W."/>
        </authorList>
    </citation>
    <scope>NUCLEOTIDE SEQUENCE [LARGE SCALE GENOMIC DNA]</scope>
    <source>
        <strain evidence="8 9">1JSPR-7</strain>
    </source>
</reference>
<evidence type="ECO:0000256" key="5">
    <source>
        <dbReference type="PIRSR" id="PIRSR000350-4"/>
    </source>
</evidence>
<dbReference type="OrthoDB" id="9800167at2"/>
<organism evidence="8 9">
    <name type="scientific">Lactococcus allomyrinae</name>
    <dbReference type="NCBI Taxonomy" id="2419773"/>
    <lineage>
        <taxon>Bacteria</taxon>
        <taxon>Bacillati</taxon>
        <taxon>Bacillota</taxon>
        <taxon>Bacilli</taxon>
        <taxon>Lactobacillales</taxon>
        <taxon>Streptococcaceae</taxon>
        <taxon>Lactococcus</taxon>
    </lineage>
</organism>
<comment type="similarity">
    <text evidence="1">Belongs to the class-I pyridine nucleotide-disulfide oxidoreductase family.</text>
</comment>
<dbReference type="SUPFAM" id="SSF51905">
    <property type="entry name" value="FAD/NAD(P)-binding domain"/>
    <property type="match status" value="1"/>
</dbReference>
<dbReference type="PANTHER" id="PTHR43014">
    <property type="entry name" value="MERCURIC REDUCTASE"/>
    <property type="match status" value="1"/>
</dbReference>
<dbReference type="InterPro" id="IPR036188">
    <property type="entry name" value="FAD/NAD-bd_sf"/>
</dbReference>
<feature type="disulfide bond" description="Redox-active" evidence="5">
    <location>
        <begin position="39"/>
        <end position="44"/>
    </location>
</feature>
<dbReference type="GO" id="GO:0016491">
    <property type="term" value="F:oxidoreductase activity"/>
    <property type="evidence" value="ECO:0007669"/>
    <property type="project" value="InterPro"/>
</dbReference>
<dbReference type="Pfam" id="PF07992">
    <property type="entry name" value="Pyr_redox_2"/>
    <property type="match status" value="1"/>
</dbReference>
<dbReference type="Proteomes" id="UP000269374">
    <property type="component" value="Chromosome"/>
</dbReference>
<dbReference type="SUPFAM" id="SSF55424">
    <property type="entry name" value="FAD/NAD-linked reductases, dimerisation (C-terminal) domain"/>
    <property type="match status" value="1"/>
</dbReference>
<comment type="cofactor">
    <cofactor evidence="4">
        <name>FAD</name>
        <dbReference type="ChEBI" id="CHEBI:57692"/>
    </cofactor>
    <text evidence="4">Binds 1 FAD per subunit.</text>
</comment>